<proteinExistence type="inferred from homology"/>
<comment type="similarity">
    <text evidence="2">Belongs to the PC-esterase family. TBL subfamily.</text>
</comment>
<reference evidence="11 12" key="1">
    <citation type="journal article" date="2014" name="Nat. Genet.">
        <title>Genome sequence of the hot pepper provides insights into the evolution of pungency in Capsicum species.</title>
        <authorList>
            <person name="Kim S."/>
            <person name="Park M."/>
            <person name="Yeom S.I."/>
            <person name="Kim Y.M."/>
            <person name="Lee J.M."/>
            <person name="Lee H.A."/>
            <person name="Seo E."/>
            <person name="Choi J."/>
            <person name="Cheong K."/>
            <person name="Kim K.T."/>
            <person name="Jung K."/>
            <person name="Lee G.W."/>
            <person name="Oh S.K."/>
            <person name="Bae C."/>
            <person name="Kim S.B."/>
            <person name="Lee H.Y."/>
            <person name="Kim S.Y."/>
            <person name="Kim M.S."/>
            <person name="Kang B.C."/>
            <person name="Jo Y.D."/>
            <person name="Yang H.B."/>
            <person name="Jeong H.J."/>
            <person name="Kang W.H."/>
            <person name="Kwon J.K."/>
            <person name="Shin C."/>
            <person name="Lim J.Y."/>
            <person name="Park J.H."/>
            <person name="Huh J.H."/>
            <person name="Kim J.S."/>
            <person name="Kim B.D."/>
            <person name="Cohen O."/>
            <person name="Paran I."/>
            <person name="Suh M.C."/>
            <person name="Lee S.B."/>
            <person name="Kim Y.K."/>
            <person name="Shin Y."/>
            <person name="Noh S.J."/>
            <person name="Park J."/>
            <person name="Seo Y.S."/>
            <person name="Kwon S.Y."/>
            <person name="Kim H.A."/>
            <person name="Park J.M."/>
            <person name="Kim H.J."/>
            <person name="Choi S.B."/>
            <person name="Bosland P.W."/>
            <person name="Reeves G."/>
            <person name="Jo S.H."/>
            <person name="Lee B.W."/>
            <person name="Cho H.T."/>
            <person name="Choi H.S."/>
            <person name="Lee M.S."/>
            <person name="Yu Y."/>
            <person name="Do Choi Y."/>
            <person name="Park B.S."/>
            <person name="van Deynze A."/>
            <person name="Ashrafi H."/>
            <person name="Hill T."/>
            <person name="Kim W.T."/>
            <person name="Pai H.S."/>
            <person name="Ahn H.K."/>
            <person name="Yeam I."/>
            <person name="Giovannoni J.J."/>
            <person name="Rose J.K."/>
            <person name="Sorensen I."/>
            <person name="Lee S.J."/>
            <person name="Kim R.W."/>
            <person name="Choi I.Y."/>
            <person name="Choi B.S."/>
            <person name="Lim J.S."/>
            <person name="Lee Y.H."/>
            <person name="Choi D."/>
        </authorList>
    </citation>
    <scope>NUCLEOTIDE SEQUENCE [LARGE SCALE GENOMIC DNA]</scope>
    <source>
        <strain evidence="12">cv. CM334</strain>
    </source>
</reference>
<dbReference type="GO" id="GO:0005794">
    <property type="term" value="C:Golgi apparatus"/>
    <property type="evidence" value="ECO:0000318"/>
    <property type="project" value="GO_Central"/>
</dbReference>
<evidence type="ECO:0000256" key="3">
    <source>
        <dbReference type="ARBA" id="ARBA00022692"/>
    </source>
</evidence>
<organism evidence="11 12">
    <name type="scientific">Capsicum annuum</name>
    <name type="common">Capsicum pepper</name>
    <dbReference type="NCBI Taxonomy" id="4072"/>
    <lineage>
        <taxon>Eukaryota</taxon>
        <taxon>Viridiplantae</taxon>
        <taxon>Streptophyta</taxon>
        <taxon>Embryophyta</taxon>
        <taxon>Tracheophyta</taxon>
        <taxon>Spermatophyta</taxon>
        <taxon>Magnoliopsida</taxon>
        <taxon>eudicotyledons</taxon>
        <taxon>Gunneridae</taxon>
        <taxon>Pentapetalae</taxon>
        <taxon>asterids</taxon>
        <taxon>lamiids</taxon>
        <taxon>Solanales</taxon>
        <taxon>Solanaceae</taxon>
        <taxon>Solanoideae</taxon>
        <taxon>Capsiceae</taxon>
        <taxon>Capsicum</taxon>
    </lineage>
</organism>
<comment type="subcellular location">
    <subcellularLocation>
        <location evidence="1">Membrane</location>
        <topology evidence="1">Single-pass membrane protein</topology>
    </subcellularLocation>
</comment>
<dbReference type="InterPro" id="IPR026057">
    <property type="entry name" value="TBL_C"/>
</dbReference>
<feature type="compositionally biased region" description="Low complexity" evidence="7">
    <location>
        <begin position="131"/>
        <end position="148"/>
    </location>
</feature>
<gene>
    <name evidence="11" type="ORF">T459_14520</name>
</gene>
<dbReference type="InterPro" id="IPR025846">
    <property type="entry name" value="TBL_N"/>
</dbReference>
<keyword evidence="6" id="KW-0472">Membrane</keyword>
<evidence type="ECO:0000256" key="7">
    <source>
        <dbReference type="SAM" id="MobiDB-lite"/>
    </source>
</evidence>
<feature type="region of interest" description="Disordered" evidence="7">
    <location>
        <begin position="131"/>
        <end position="153"/>
    </location>
</feature>
<keyword evidence="12" id="KW-1185">Reference proteome</keyword>
<dbReference type="PANTHER" id="PTHR32285:SF352">
    <property type="entry name" value="ALPHA GALACTOSIDASE"/>
    <property type="match status" value="1"/>
</dbReference>
<evidence type="ECO:0000256" key="8">
    <source>
        <dbReference type="SAM" id="SignalP"/>
    </source>
</evidence>
<dbReference type="PROSITE" id="PS51257">
    <property type="entry name" value="PROKAR_LIPOPROTEIN"/>
    <property type="match status" value="1"/>
</dbReference>
<dbReference type="Gramene" id="PHT81505">
    <property type="protein sequence ID" value="PHT81505"/>
    <property type="gene ID" value="T459_14520"/>
</dbReference>
<evidence type="ECO:0000256" key="1">
    <source>
        <dbReference type="ARBA" id="ARBA00004167"/>
    </source>
</evidence>
<feature type="chain" id="PRO_5013834631" evidence="8">
    <location>
        <begin position="25"/>
        <end position="358"/>
    </location>
</feature>
<keyword evidence="5" id="KW-1133">Transmembrane helix</keyword>
<keyword evidence="8" id="KW-0732">Signal</keyword>
<evidence type="ECO:0000313" key="11">
    <source>
        <dbReference type="EMBL" id="PHT81505.1"/>
    </source>
</evidence>
<feature type="domain" description="Trichome birefringence-like N-terminal" evidence="10">
    <location>
        <begin position="30"/>
        <end position="83"/>
    </location>
</feature>
<feature type="signal peptide" evidence="8">
    <location>
        <begin position="1"/>
        <end position="24"/>
    </location>
</feature>
<dbReference type="GO" id="GO:0016413">
    <property type="term" value="F:O-acetyltransferase activity"/>
    <property type="evidence" value="ECO:0000318"/>
    <property type="project" value="GO_Central"/>
</dbReference>
<evidence type="ECO:0000256" key="4">
    <source>
        <dbReference type="ARBA" id="ARBA00022968"/>
    </source>
</evidence>
<evidence type="ECO:0000256" key="2">
    <source>
        <dbReference type="ARBA" id="ARBA00007727"/>
    </source>
</evidence>
<dbReference type="STRING" id="4072.A0A2G2ZHV0"/>
<reference evidence="11 12" key="2">
    <citation type="journal article" date="2017" name="Genome Biol.">
        <title>New reference genome sequences of hot pepper reveal the massive evolution of plant disease-resistance genes by retroduplication.</title>
        <authorList>
            <person name="Kim S."/>
            <person name="Park J."/>
            <person name="Yeom S.I."/>
            <person name="Kim Y.M."/>
            <person name="Seo E."/>
            <person name="Kim K.T."/>
            <person name="Kim M.S."/>
            <person name="Lee J.M."/>
            <person name="Cheong K."/>
            <person name="Shin H.S."/>
            <person name="Kim S.B."/>
            <person name="Han K."/>
            <person name="Lee J."/>
            <person name="Park M."/>
            <person name="Lee H.A."/>
            <person name="Lee H.Y."/>
            <person name="Lee Y."/>
            <person name="Oh S."/>
            <person name="Lee J.H."/>
            <person name="Choi E."/>
            <person name="Choi E."/>
            <person name="Lee S.E."/>
            <person name="Jeon J."/>
            <person name="Kim H."/>
            <person name="Choi G."/>
            <person name="Song H."/>
            <person name="Lee J."/>
            <person name="Lee S.C."/>
            <person name="Kwon J.K."/>
            <person name="Lee H.Y."/>
            <person name="Koo N."/>
            <person name="Hong Y."/>
            <person name="Kim R.W."/>
            <person name="Kang W.H."/>
            <person name="Huh J.H."/>
            <person name="Kang B.C."/>
            <person name="Yang T.J."/>
            <person name="Lee Y.H."/>
            <person name="Bennetzen J.L."/>
            <person name="Choi D."/>
        </authorList>
    </citation>
    <scope>NUCLEOTIDE SEQUENCE [LARGE SCALE GENOMIC DNA]</scope>
    <source>
        <strain evidence="12">cv. CM334</strain>
    </source>
</reference>
<dbReference type="Pfam" id="PF14416">
    <property type="entry name" value="PMR5N"/>
    <property type="match status" value="1"/>
</dbReference>
<dbReference type="InterPro" id="IPR029962">
    <property type="entry name" value="TBL"/>
</dbReference>
<sequence>MERTIFYIHFLLSVISCFIHKSNGMNSTSESCNLLQGSWVYDESYPIYDSLSCPFLLDGFNCLENGRVGKFYPKYRWQPTACNFPGSGPIHTLLSPYPRLFSYHLLHLGRNLSTNSRLHLVQLVTSKETYSKQSTNKSQKNKSKNSPQNHEEFEDSITTSLSQHLHFEPRLPLHLKSFLINSTIWTWMKIVKWRKIQTSLWNSNFKTQKWDYFKVDDKLFKNMDRMKAYKIGLTTWDNWIDSNIDPIKIRVFCQGIPTVHFNGANWGEPKEENCKGQTKPLGGSTYPGDRYPGEPIIKSVLKTMKKPVHVLDITLLTQLRKYRHPSIYGTSGQQDCSHWCIAGVPDTWNLLLYTSLIS</sequence>
<dbReference type="SMR" id="A0A2G2ZHV0"/>
<evidence type="ECO:0000256" key="6">
    <source>
        <dbReference type="ARBA" id="ARBA00023136"/>
    </source>
</evidence>
<evidence type="ECO:0000259" key="10">
    <source>
        <dbReference type="Pfam" id="PF14416"/>
    </source>
</evidence>
<evidence type="ECO:0000259" key="9">
    <source>
        <dbReference type="Pfam" id="PF13839"/>
    </source>
</evidence>
<dbReference type="AlphaFoldDB" id="A0A2G2ZHV0"/>
<dbReference type="Pfam" id="PF13839">
    <property type="entry name" value="PC-Esterase"/>
    <property type="match status" value="1"/>
</dbReference>
<comment type="caution">
    <text evidence="11">The sequence shown here is derived from an EMBL/GenBank/DDBJ whole genome shotgun (WGS) entry which is preliminary data.</text>
</comment>
<evidence type="ECO:0000313" key="12">
    <source>
        <dbReference type="Proteomes" id="UP000222542"/>
    </source>
</evidence>
<feature type="domain" description="Trichome birefringence-like C-terminal" evidence="9">
    <location>
        <begin position="201"/>
        <end position="354"/>
    </location>
</feature>
<dbReference type="PANTHER" id="PTHR32285">
    <property type="entry name" value="PROTEIN TRICHOME BIREFRINGENCE-LIKE 9-RELATED"/>
    <property type="match status" value="1"/>
</dbReference>
<name>A0A2G2ZHV0_CAPAN</name>
<dbReference type="EMBL" id="AYRZ02000005">
    <property type="protein sequence ID" value="PHT81505.1"/>
    <property type="molecule type" value="Genomic_DNA"/>
</dbReference>
<dbReference type="Proteomes" id="UP000222542">
    <property type="component" value="Unassembled WGS sequence"/>
</dbReference>
<keyword evidence="4" id="KW-0735">Signal-anchor</keyword>
<keyword evidence="3" id="KW-0812">Transmembrane</keyword>
<evidence type="ECO:0000256" key="5">
    <source>
        <dbReference type="ARBA" id="ARBA00022989"/>
    </source>
</evidence>
<protein>
    <submittedName>
        <fullName evidence="11">Uncharacterized protein</fullName>
    </submittedName>
</protein>
<accession>A0A2G2ZHV0</accession>
<dbReference type="GO" id="GO:0016020">
    <property type="term" value="C:membrane"/>
    <property type="evidence" value="ECO:0007669"/>
    <property type="project" value="UniProtKB-SubCell"/>
</dbReference>